<evidence type="ECO:0000256" key="20">
    <source>
        <dbReference type="ARBA" id="ARBA00023157"/>
    </source>
</evidence>
<dbReference type="GO" id="GO:0043171">
    <property type="term" value="P:peptide catabolic process"/>
    <property type="evidence" value="ECO:0007669"/>
    <property type="project" value="TreeGrafter"/>
</dbReference>
<dbReference type="InterPro" id="IPR027268">
    <property type="entry name" value="Peptidase_M4/M1_CTD_sf"/>
</dbReference>
<keyword evidence="18" id="KW-0482">Metalloprotease</keyword>
<keyword evidence="21" id="KW-0325">Glycoprotein</keyword>
<feature type="binding site" evidence="24">
    <location>
        <position position="266"/>
    </location>
    <ligand>
        <name>Zn(2+)</name>
        <dbReference type="ChEBI" id="CHEBI:29105"/>
        <note>catalytic</note>
    </ligand>
</feature>
<dbReference type="Pfam" id="PF11838">
    <property type="entry name" value="ERAP1_C"/>
    <property type="match status" value="2"/>
</dbReference>
<gene>
    <name evidence="27" type="ORF">TTEB3V08_LOCUS6765</name>
</gene>
<dbReference type="Gene3D" id="1.10.390.10">
    <property type="entry name" value="Neutral Protease Domain 2"/>
    <property type="match status" value="2"/>
</dbReference>
<keyword evidence="8" id="KW-1003">Cell membrane</keyword>
<dbReference type="GO" id="GO:0008270">
    <property type="term" value="F:zinc ion binding"/>
    <property type="evidence" value="ECO:0007669"/>
    <property type="project" value="InterPro"/>
</dbReference>
<keyword evidence="15" id="KW-0106">Calcium</keyword>
<dbReference type="FunFam" id="1.10.390.10:FF:000006">
    <property type="entry name" value="Puromycin-sensitive aminopeptidase"/>
    <property type="match status" value="2"/>
</dbReference>
<dbReference type="GO" id="GO:0042277">
    <property type="term" value="F:peptide binding"/>
    <property type="evidence" value="ECO:0007669"/>
    <property type="project" value="TreeGrafter"/>
</dbReference>
<evidence type="ECO:0000256" key="3">
    <source>
        <dbReference type="ARBA" id="ARBA00004609"/>
    </source>
</evidence>
<keyword evidence="9" id="KW-0336">GPI-anchor</keyword>
<keyword evidence="16" id="KW-0735">Signal-anchor</keyword>
<dbReference type="InterPro" id="IPR034016">
    <property type="entry name" value="M1_APN-typ"/>
</dbReference>
<evidence type="ECO:0000256" key="8">
    <source>
        <dbReference type="ARBA" id="ARBA00022475"/>
    </source>
</evidence>
<evidence type="ECO:0000259" key="26">
    <source>
        <dbReference type="Pfam" id="PF11838"/>
    </source>
</evidence>
<keyword evidence="11" id="KW-0812">Transmembrane</keyword>
<dbReference type="Gene3D" id="2.60.40.1910">
    <property type="match status" value="2"/>
</dbReference>
<evidence type="ECO:0000256" key="9">
    <source>
        <dbReference type="ARBA" id="ARBA00022622"/>
    </source>
</evidence>
<feature type="active site" description="Proton acceptor" evidence="23">
    <location>
        <position position="244"/>
    </location>
</feature>
<organism evidence="27">
    <name type="scientific">Timema tahoe</name>
    <dbReference type="NCBI Taxonomy" id="61484"/>
    <lineage>
        <taxon>Eukaryota</taxon>
        <taxon>Metazoa</taxon>
        <taxon>Ecdysozoa</taxon>
        <taxon>Arthropoda</taxon>
        <taxon>Hexapoda</taxon>
        <taxon>Insecta</taxon>
        <taxon>Pterygota</taxon>
        <taxon>Neoptera</taxon>
        <taxon>Polyneoptera</taxon>
        <taxon>Phasmatodea</taxon>
        <taxon>Timematodea</taxon>
        <taxon>Timematoidea</taxon>
        <taxon>Timematidae</taxon>
        <taxon>Timema</taxon>
    </lineage>
</organism>
<dbReference type="Gene3D" id="2.60.40.1730">
    <property type="entry name" value="tricorn interacting facor f3 domain"/>
    <property type="match status" value="2"/>
</dbReference>
<dbReference type="GO" id="GO:0005886">
    <property type="term" value="C:plasma membrane"/>
    <property type="evidence" value="ECO:0007669"/>
    <property type="project" value="UniProtKB-SubCell"/>
</dbReference>
<evidence type="ECO:0000256" key="1">
    <source>
        <dbReference type="ARBA" id="ARBA00001703"/>
    </source>
</evidence>
<feature type="binding site" evidence="24">
    <location>
        <position position="243"/>
    </location>
    <ligand>
        <name>Zn(2+)</name>
        <dbReference type="ChEBI" id="CHEBI:29105"/>
        <note>catalytic</note>
    </ligand>
</feature>
<evidence type="ECO:0000256" key="21">
    <source>
        <dbReference type="ARBA" id="ARBA00023180"/>
    </source>
</evidence>
<evidence type="ECO:0000256" key="18">
    <source>
        <dbReference type="ARBA" id="ARBA00023049"/>
    </source>
</evidence>
<keyword evidence="12 24" id="KW-0479">Metal-binding</keyword>
<evidence type="ECO:0000256" key="16">
    <source>
        <dbReference type="ARBA" id="ARBA00022968"/>
    </source>
</evidence>
<dbReference type="SUPFAM" id="SSF63737">
    <property type="entry name" value="Leukotriene A4 hydrolase N-terminal domain"/>
    <property type="match status" value="2"/>
</dbReference>
<evidence type="ECO:0000256" key="17">
    <source>
        <dbReference type="ARBA" id="ARBA00022989"/>
    </source>
</evidence>
<comment type="cofactor">
    <cofactor evidence="24">
        <name>Zn(2+)</name>
        <dbReference type="ChEBI" id="CHEBI:29105"/>
    </cofactor>
    <text evidence="24">Binds 1 zinc ion per subunit.</text>
</comment>
<feature type="domain" description="ERAP1-like C-terminal" evidence="26">
    <location>
        <begin position="863"/>
        <end position="1181"/>
    </location>
</feature>
<protein>
    <recommendedName>
        <fullName evidence="6">glutamyl aminopeptidase</fullName>
        <ecNumber evidence="6">3.4.11.7</ecNumber>
    </recommendedName>
</protein>
<dbReference type="GO" id="GO:0005615">
    <property type="term" value="C:extracellular space"/>
    <property type="evidence" value="ECO:0007669"/>
    <property type="project" value="TreeGrafter"/>
</dbReference>
<keyword evidence="20" id="KW-1015">Disulfide bond</keyword>
<evidence type="ECO:0000256" key="14">
    <source>
        <dbReference type="ARBA" id="ARBA00022833"/>
    </source>
</evidence>
<accession>A0A7R9II36</accession>
<evidence type="ECO:0000256" key="24">
    <source>
        <dbReference type="PIRSR" id="PIRSR634016-3"/>
    </source>
</evidence>
<dbReference type="InterPro" id="IPR042097">
    <property type="entry name" value="Aminopeptidase_N-like_N_sf"/>
</dbReference>
<reference evidence="27" key="1">
    <citation type="submission" date="2020-11" db="EMBL/GenBank/DDBJ databases">
        <authorList>
            <person name="Tran Van P."/>
        </authorList>
    </citation>
    <scope>NUCLEOTIDE SEQUENCE</scope>
</reference>
<evidence type="ECO:0000256" key="12">
    <source>
        <dbReference type="ARBA" id="ARBA00022723"/>
    </source>
</evidence>
<comment type="subunit">
    <text evidence="5">Homodimer; disulfide-linked.</text>
</comment>
<proteinExistence type="inferred from homology"/>
<evidence type="ECO:0000259" key="25">
    <source>
        <dbReference type="Pfam" id="PF01433"/>
    </source>
</evidence>
<dbReference type="InterPro" id="IPR001930">
    <property type="entry name" value="Peptidase_M1"/>
</dbReference>
<evidence type="ECO:0000256" key="4">
    <source>
        <dbReference type="ARBA" id="ARBA00010136"/>
    </source>
</evidence>
<dbReference type="SUPFAM" id="SSF55486">
    <property type="entry name" value="Metalloproteases ('zincins'), catalytic domain"/>
    <property type="match status" value="2"/>
</dbReference>
<feature type="binding site" evidence="24">
    <location>
        <position position="247"/>
    </location>
    <ligand>
        <name>Zn(2+)</name>
        <dbReference type="ChEBI" id="CHEBI:29105"/>
        <note>catalytic</note>
    </ligand>
</feature>
<dbReference type="GO" id="GO:0004230">
    <property type="term" value="F:glutamyl aminopeptidase activity"/>
    <property type="evidence" value="ECO:0007669"/>
    <property type="project" value="UniProtKB-EC"/>
</dbReference>
<dbReference type="CDD" id="cd09601">
    <property type="entry name" value="M1_APN-Q_like"/>
    <property type="match status" value="2"/>
</dbReference>
<keyword evidence="14 24" id="KW-0862">Zinc</keyword>
<evidence type="ECO:0000256" key="2">
    <source>
        <dbReference type="ARBA" id="ARBA00004401"/>
    </source>
</evidence>
<dbReference type="Pfam" id="PF01433">
    <property type="entry name" value="Peptidase_M1"/>
    <property type="match status" value="2"/>
</dbReference>
<evidence type="ECO:0000256" key="6">
    <source>
        <dbReference type="ARBA" id="ARBA00012567"/>
    </source>
</evidence>
<evidence type="ECO:0000256" key="11">
    <source>
        <dbReference type="ARBA" id="ARBA00022692"/>
    </source>
</evidence>
<keyword evidence="17" id="KW-1133">Transmembrane helix</keyword>
<evidence type="ECO:0000256" key="23">
    <source>
        <dbReference type="PIRSR" id="PIRSR634016-1"/>
    </source>
</evidence>
<dbReference type="PANTHER" id="PTHR11533:SF276">
    <property type="entry name" value="GLUTAMYL AMINOPEPTIDASE"/>
    <property type="match status" value="1"/>
</dbReference>
<evidence type="ECO:0000256" key="5">
    <source>
        <dbReference type="ARBA" id="ARBA00011748"/>
    </source>
</evidence>
<keyword evidence="19" id="KW-0472">Membrane</keyword>
<dbReference type="GO" id="GO:0098552">
    <property type="term" value="C:side of membrane"/>
    <property type="evidence" value="ECO:0007669"/>
    <property type="project" value="UniProtKB-KW"/>
</dbReference>
<dbReference type="PRINTS" id="PR00756">
    <property type="entry name" value="ALADIPTASE"/>
</dbReference>
<comment type="subcellular location">
    <subcellularLocation>
        <location evidence="3">Cell membrane</location>
        <topology evidence="3">Lipid-anchor</topology>
        <topology evidence="3">GPI-anchor</topology>
    </subcellularLocation>
    <subcellularLocation>
        <location evidence="2">Cell membrane</location>
        <topology evidence="2">Single-pass type II membrane protein</topology>
    </subcellularLocation>
</comment>
<evidence type="ECO:0000256" key="7">
    <source>
        <dbReference type="ARBA" id="ARBA00022438"/>
    </source>
</evidence>
<dbReference type="FunFam" id="2.60.40.1910:FF:000006">
    <property type="entry name" value="Aminopeptidase"/>
    <property type="match status" value="2"/>
</dbReference>
<keyword evidence="10" id="KW-0645">Protease</keyword>
<dbReference type="FunFam" id="2.60.40.1730:FF:000001">
    <property type="entry name" value="Leucyl-cystinyl aminopeptidase"/>
    <property type="match status" value="1"/>
</dbReference>
<dbReference type="Gene3D" id="1.25.50.20">
    <property type="match status" value="1"/>
</dbReference>
<evidence type="ECO:0000256" key="13">
    <source>
        <dbReference type="ARBA" id="ARBA00022801"/>
    </source>
</evidence>
<evidence type="ECO:0000256" key="22">
    <source>
        <dbReference type="ARBA" id="ARBA00023288"/>
    </source>
</evidence>
<comment type="catalytic activity">
    <reaction evidence="1">
        <text>Release of N-terminal glutamate (and to a lesser extent aspartate) from a peptide.</text>
        <dbReference type="EC" id="3.4.11.7"/>
    </reaction>
</comment>
<feature type="domain" description="ERAP1-like C-terminal" evidence="26">
    <location>
        <begin position="468"/>
        <end position="515"/>
    </location>
</feature>
<feature type="domain" description="Peptidase M1 membrane alanine aminopeptidase" evidence="25">
    <location>
        <begin position="608"/>
        <end position="784"/>
    </location>
</feature>
<comment type="similarity">
    <text evidence="4">Belongs to the peptidase M1 family.</text>
</comment>
<dbReference type="PANTHER" id="PTHR11533">
    <property type="entry name" value="PROTEASE M1 ZINC METALLOPROTEASE"/>
    <property type="match status" value="1"/>
</dbReference>
<keyword evidence="13" id="KW-0378">Hydrolase</keyword>
<keyword evidence="7" id="KW-0031">Aminopeptidase</keyword>
<dbReference type="EMBL" id="OE002477">
    <property type="protein sequence ID" value="CAD7458792.1"/>
    <property type="molecule type" value="Genomic_DNA"/>
</dbReference>
<dbReference type="FunFam" id="1.25.50.20:FF:000001">
    <property type="entry name" value="Aminopeptidase"/>
    <property type="match status" value="1"/>
</dbReference>
<dbReference type="InterPro" id="IPR024571">
    <property type="entry name" value="ERAP1-like_C_dom"/>
</dbReference>
<evidence type="ECO:0000256" key="10">
    <source>
        <dbReference type="ARBA" id="ARBA00022670"/>
    </source>
</evidence>
<evidence type="ECO:0000256" key="15">
    <source>
        <dbReference type="ARBA" id="ARBA00022837"/>
    </source>
</evidence>
<sequence>MLISARVFGAVKQASQKGTRLEWESSFILPTNTVPIYYDLFLNPNLEKGTFTGEVNIIIQVTEERRSIICHTKHLDIKNTKLIMLEKDSSKSSEEVTIKEHFEYKPNEFWVITVESSILPGLYKLILEFSGKLKEKIVGFYEGGYIDPKTKQRKNLAMTQFQPTYARQAFPCFDQPNFKSKFLVKLVRPSKGYSALSNMDQVKEIPDSPKPGLTIVEFQESVLMPTYLLSNENKFEIAINIAHELAHMWFGNLVTLKWWDDLWLNEGFASFMQYKGVNHAHPDWEPMELFPLNNLHVVMKLDAVLSSHPIVQKVEHPDEITKLFDLISCLKAASIIRMMEDFMGEENFRKGIISFLNKFEFVNAVTQDLWDELQNIVPDIDITRIMDSWTRQMGFPVVQVSLLKGGNRELRQSRFLADSTAKKSKKYHDYRWDVPITYITGSNNEVHRAWFMSDMESLSIYCPASEPWVKFNYRQIGYYRVNYDPTEWKTLSDVLYTDENVFNPSDRAHLLEDALILNTNQMSSGGKLKEKIVGFYEGGYIDPKTKQRKNLAMTQFQPTYARQAFPCFDQPNFKSKFLVKLVRPSKGYSALSNMDQVKEIPDSPKPGLTIVEFQESVLMPTYLLSNENKFEIAINIAHELAHMWFGNLVTLKWWDDLWLNEGFASFMQYKGVNHAHPDWEPMELFPLNNLHVVMKLDAVLSSHPIVQKVEHPDEITKLFDLISCLKAASIIRMMEDFMGEENFRKGIISFLNKFEFVNAVTQDLWDELQNIVPDIDITRIMDSWTRQMGFPVVQVSLLKGGNRELRQSRFLADSTAKKSKKYHDYRWDVPITYITGSNNEVHRAWFMSDMESLSIYCPASEPWVKFNYRQIGYYRVNYDPTEWKTLSDVLYTDENVFNPSDRAHLLEDAFKLADSGLLDYKTPLELSHFLEKETHFVPWATAYNIFSFLHDMLSHTGTYPKLREYVSNIVIKAYNNLGWEVKDNDSYLRKRARSIVLKLACEFGHSKCLKEVSRRFFVWISSPEKRLHPDIRDIIYQFGMYAMGDETAWDKMWNLFLKEEDAQEKRKLMIGLASAPQPWLINRYIQYAKNESNVRSEDFYWVLFDVSNNPIGRPIAWDFLRSEWKYINDRYSINDNMLNRMINWVCRTFASEFKLREIETFFSICSEAGLSETAKIQTLEKGKRGEVTSVLVVTFRAREVVSLLLEFLPDIRSSSPSLTSEIFDITNKNYTS</sequence>
<dbReference type="InterPro" id="IPR014782">
    <property type="entry name" value="Peptidase_M1_dom"/>
</dbReference>
<dbReference type="GO" id="GO:0005737">
    <property type="term" value="C:cytoplasm"/>
    <property type="evidence" value="ECO:0007669"/>
    <property type="project" value="TreeGrafter"/>
</dbReference>
<dbReference type="GO" id="GO:0006508">
    <property type="term" value="P:proteolysis"/>
    <property type="evidence" value="ECO:0007669"/>
    <property type="project" value="UniProtKB-KW"/>
</dbReference>
<dbReference type="InterPro" id="IPR050344">
    <property type="entry name" value="Peptidase_M1_aminopeptidases"/>
</dbReference>
<name>A0A7R9II36_9NEOP</name>
<keyword evidence="22" id="KW-0449">Lipoprotein</keyword>
<evidence type="ECO:0000256" key="19">
    <source>
        <dbReference type="ARBA" id="ARBA00023136"/>
    </source>
</evidence>
<feature type="domain" description="Peptidase M1 membrane alanine aminopeptidase" evidence="25">
    <location>
        <begin position="213"/>
        <end position="389"/>
    </location>
</feature>
<dbReference type="EC" id="3.4.11.7" evidence="6"/>
<dbReference type="AlphaFoldDB" id="A0A7R9II36"/>
<evidence type="ECO:0000313" key="27">
    <source>
        <dbReference type="EMBL" id="CAD7458792.1"/>
    </source>
</evidence>
<dbReference type="GO" id="GO:0070006">
    <property type="term" value="F:metalloaminopeptidase activity"/>
    <property type="evidence" value="ECO:0007669"/>
    <property type="project" value="TreeGrafter"/>
</dbReference>